<protein>
    <submittedName>
        <fullName evidence="1">Uncharacterized protein</fullName>
    </submittedName>
</protein>
<proteinExistence type="predicted"/>
<reference evidence="1 2" key="1">
    <citation type="journal article" date="2016" name="Mol. Biol. Evol.">
        <title>Comparative Genomics of Early-Diverging Mushroom-Forming Fungi Provides Insights into the Origins of Lignocellulose Decay Capabilities.</title>
        <authorList>
            <person name="Nagy L.G."/>
            <person name="Riley R."/>
            <person name="Tritt A."/>
            <person name="Adam C."/>
            <person name="Daum C."/>
            <person name="Floudas D."/>
            <person name="Sun H."/>
            <person name="Yadav J.S."/>
            <person name="Pangilinan J."/>
            <person name="Larsson K.H."/>
            <person name="Matsuura K."/>
            <person name="Barry K."/>
            <person name="Labutti K."/>
            <person name="Kuo R."/>
            <person name="Ohm R.A."/>
            <person name="Bhattacharya S.S."/>
            <person name="Shirouzu T."/>
            <person name="Yoshinaga Y."/>
            <person name="Martin F.M."/>
            <person name="Grigoriev I.V."/>
            <person name="Hibbett D.S."/>
        </authorList>
    </citation>
    <scope>NUCLEOTIDE SEQUENCE [LARGE SCALE GENOMIC DNA]</scope>
    <source>
        <strain evidence="1 2">HHB12733</strain>
    </source>
</reference>
<sequence>MIRSTEWIGRLAWRRKVWQTVVGELEVPREARNEWRHRAAYPKEPLEGGLKLNCGSREQPIPIGVDPGSGDHVCATASVQFLALSHLRRRNHQLDSGRRNHQDDQFQKGALKLGLLAYLSQSAHLIVELICGDCEEPNSGSLTLRMRTRVLRQHLSSHRPFGRRRGTEKLKLGSNTTGIMMEVPFVADDIGDGSSSGVNWTNMPDTSKPDNKESDDATALRTLMDDTDWIHTATSKARMTWVSKGIERVVRGGAGNSRIEPGKIWMKSVRKGIERVVRVEAGTFRTESGTEGRHWESHAPAGNDVISRVTEGSSQIQQNP</sequence>
<dbReference type="AlphaFoldDB" id="A0A165DUU7"/>
<keyword evidence="2" id="KW-1185">Reference proteome</keyword>
<dbReference type="InParanoid" id="A0A165DUU7"/>
<organism evidence="1 2">
    <name type="scientific">Calocera cornea HHB12733</name>
    <dbReference type="NCBI Taxonomy" id="1353952"/>
    <lineage>
        <taxon>Eukaryota</taxon>
        <taxon>Fungi</taxon>
        <taxon>Dikarya</taxon>
        <taxon>Basidiomycota</taxon>
        <taxon>Agaricomycotina</taxon>
        <taxon>Dacrymycetes</taxon>
        <taxon>Dacrymycetales</taxon>
        <taxon>Dacrymycetaceae</taxon>
        <taxon>Calocera</taxon>
    </lineage>
</organism>
<gene>
    <name evidence="1" type="ORF">CALCODRAFT_511303</name>
</gene>
<dbReference type="Proteomes" id="UP000076842">
    <property type="component" value="Unassembled WGS sequence"/>
</dbReference>
<accession>A0A165DUU7</accession>
<evidence type="ECO:0000313" key="1">
    <source>
        <dbReference type="EMBL" id="KZT53587.1"/>
    </source>
</evidence>
<dbReference type="EMBL" id="KV424033">
    <property type="protein sequence ID" value="KZT53587.1"/>
    <property type="molecule type" value="Genomic_DNA"/>
</dbReference>
<name>A0A165DUU7_9BASI</name>
<evidence type="ECO:0000313" key="2">
    <source>
        <dbReference type="Proteomes" id="UP000076842"/>
    </source>
</evidence>